<evidence type="ECO:0000313" key="3">
    <source>
        <dbReference type="Proteomes" id="UP000236333"/>
    </source>
</evidence>
<feature type="compositionally biased region" description="Low complexity" evidence="1">
    <location>
        <begin position="91"/>
        <end position="104"/>
    </location>
</feature>
<reference evidence="2 3" key="1">
    <citation type="journal article" date="2017" name="Mol. Biol. Evol.">
        <title>The 4-celled Tetrabaena socialis nuclear genome reveals the essential components for genetic control of cell number at the origin of multicellularity in the volvocine lineage.</title>
        <authorList>
            <person name="Featherston J."/>
            <person name="Arakaki Y."/>
            <person name="Hanschen E.R."/>
            <person name="Ferris P.J."/>
            <person name="Michod R.E."/>
            <person name="Olson B.J.S.C."/>
            <person name="Nozaki H."/>
            <person name="Durand P.M."/>
        </authorList>
    </citation>
    <scope>NUCLEOTIDE SEQUENCE [LARGE SCALE GENOMIC DNA]</scope>
    <source>
        <strain evidence="2 3">NIES-571</strain>
    </source>
</reference>
<feature type="non-terminal residue" evidence="2">
    <location>
        <position position="1"/>
    </location>
</feature>
<dbReference type="EMBL" id="PGGS01000473">
    <property type="protein sequence ID" value="PNH03710.1"/>
    <property type="molecule type" value="Genomic_DNA"/>
</dbReference>
<proteinExistence type="predicted"/>
<accession>A0A2J7ZTZ7</accession>
<protein>
    <submittedName>
        <fullName evidence="2">Uncharacterized protein</fullName>
    </submittedName>
</protein>
<feature type="compositionally biased region" description="Gly residues" evidence="1">
    <location>
        <begin position="117"/>
        <end position="127"/>
    </location>
</feature>
<dbReference type="AlphaFoldDB" id="A0A2J7ZTZ7"/>
<evidence type="ECO:0000256" key="1">
    <source>
        <dbReference type="SAM" id="MobiDB-lite"/>
    </source>
</evidence>
<comment type="caution">
    <text evidence="2">The sequence shown here is derived from an EMBL/GenBank/DDBJ whole genome shotgun (WGS) entry which is preliminary data.</text>
</comment>
<dbReference type="Proteomes" id="UP000236333">
    <property type="component" value="Unassembled WGS sequence"/>
</dbReference>
<feature type="non-terminal residue" evidence="2">
    <location>
        <position position="416"/>
    </location>
</feature>
<gene>
    <name evidence="2" type="ORF">TSOC_010232</name>
</gene>
<feature type="region of interest" description="Disordered" evidence="1">
    <location>
        <begin position="91"/>
        <end position="150"/>
    </location>
</feature>
<evidence type="ECO:0000313" key="2">
    <source>
        <dbReference type="EMBL" id="PNH03710.1"/>
    </source>
</evidence>
<organism evidence="2 3">
    <name type="scientific">Tetrabaena socialis</name>
    <dbReference type="NCBI Taxonomy" id="47790"/>
    <lineage>
        <taxon>Eukaryota</taxon>
        <taxon>Viridiplantae</taxon>
        <taxon>Chlorophyta</taxon>
        <taxon>core chlorophytes</taxon>
        <taxon>Chlorophyceae</taxon>
        <taxon>CS clade</taxon>
        <taxon>Chlamydomonadales</taxon>
        <taxon>Tetrabaenaceae</taxon>
        <taxon>Tetrabaena</taxon>
    </lineage>
</organism>
<name>A0A2J7ZTZ7_9CHLO</name>
<sequence>NARAPRRAATAASADFAWNAGGGVVVSGGGPNPWEAVLDAAPATRYGTTQHRGGGGGGGASLQLLLPSGSSLESMLAYEHRLMSYLQPVSGPTGAAARAAASPSRAPPPPHAHANGHGAGGGGGQRGPQGPQSPAGADGGGGGTTAPPLIPRSAVSTALAAPAAGAEPPWGGAGLPSGVHAATAELRGGAVAGAGAATGAPAAAAAGEWAYDEGGGPLTLGRLITGRPSGRRQLQLMADWLDGTIGVLWEQHLAAAAAAAAAVAASGRPVEAAAMLPPPPQLFATLGSGGGVNGGGGAEGSTGEGGVGVGGGAGGGGKVALAARFGNVSAGLRELSGHLYGVAVAQPQLWAGMVEATAAVASLVVSHVAQGCWEEGSLLARLWNLHTALMDSGLAAARTNNAQLASKSAEQAAKIR</sequence>
<dbReference type="OrthoDB" id="543667at2759"/>
<keyword evidence="3" id="KW-1185">Reference proteome</keyword>